<evidence type="ECO:0000313" key="3">
    <source>
        <dbReference type="Proteomes" id="UP000762676"/>
    </source>
</evidence>
<protein>
    <recommendedName>
        <fullName evidence="4">THAP-type domain-containing protein</fullName>
    </recommendedName>
</protein>
<dbReference type="Proteomes" id="UP000762676">
    <property type="component" value="Unassembled WGS sequence"/>
</dbReference>
<gene>
    <name evidence="2" type="ORF">ElyMa_000880100</name>
</gene>
<name>A0AAV4H5W3_9GAST</name>
<accession>A0AAV4H5W3</accession>
<organism evidence="2 3">
    <name type="scientific">Elysia marginata</name>
    <dbReference type="NCBI Taxonomy" id="1093978"/>
    <lineage>
        <taxon>Eukaryota</taxon>
        <taxon>Metazoa</taxon>
        <taxon>Spiralia</taxon>
        <taxon>Lophotrochozoa</taxon>
        <taxon>Mollusca</taxon>
        <taxon>Gastropoda</taxon>
        <taxon>Heterobranchia</taxon>
        <taxon>Euthyneura</taxon>
        <taxon>Panpulmonata</taxon>
        <taxon>Sacoglossa</taxon>
        <taxon>Placobranchoidea</taxon>
        <taxon>Plakobranchidae</taxon>
        <taxon>Elysia</taxon>
    </lineage>
</organism>
<feature type="region of interest" description="Disordered" evidence="1">
    <location>
        <begin position="63"/>
        <end position="87"/>
    </location>
</feature>
<evidence type="ECO:0000313" key="2">
    <source>
        <dbReference type="EMBL" id="GFR92949.1"/>
    </source>
</evidence>
<evidence type="ECO:0000256" key="1">
    <source>
        <dbReference type="SAM" id="MobiDB-lite"/>
    </source>
</evidence>
<evidence type="ECO:0008006" key="4">
    <source>
        <dbReference type="Google" id="ProtNLM"/>
    </source>
</evidence>
<dbReference type="AlphaFoldDB" id="A0AAV4H5W3"/>
<sequence>MPSQTDYRTCPELIQSSTLIRAIDLEAKESSSRICLNHKHSYRTGQPPPPIFTIFTADDRAKKWHETSTTTSTQRKGPPGRLDGCDD</sequence>
<reference evidence="2 3" key="1">
    <citation type="journal article" date="2021" name="Elife">
        <title>Chloroplast acquisition without the gene transfer in kleptoplastic sea slugs, Plakobranchus ocellatus.</title>
        <authorList>
            <person name="Maeda T."/>
            <person name="Takahashi S."/>
            <person name="Yoshida T."/>
            <person name="Shimamura S."/>
            <person name="Takaki Y."/>
            <person name="Nagai Y."/>
            <person name="Toyoda A."/>
            <person name="Suzuki Y."/>
            <person name="Arimoto A."/>
            <person name="Ishii H."/>
            <person name="Satoh N."/>
            <person name="Nishiyama T."/>
            <person name="Hasebe M."/>
            <person name="Maruyama T."/>
            <person name="Minagawa J."/>
            <person name="Obokata J."/>
            <person name="Shigenobu S."/>
        </authorList>
    </citation>
    <scope>NUCLEOTIDE SEQUENCE [LARGE SCALE GENOMIC DNA]</scope>
</reference>
<proteinExistence type="predicted"/>
<keyword evidence="3" id="KW-1185">Reference proteome</keyword>
<dbReference type="EMBL" id="BMAT01001812">
    <property type="protein sequence ID" value="GFR92949.1"/>
    <property type="molecule type" value="Genomic_DNA"/>
</dbReference>
<comment type="caution">
    <text evidence="2">The sequence shown here is derived from an EMBL/GenBank/DDBJ whole genome shotgun (WGS) entry which is preliminary data.</text>
</comment>